<reference evidence="5" key="2">
    <citation type="submission" date="2020-11" db="EMBL/GenBank/DDBJ databases">
        <title>Description of novel Gluconobacter species.</title>
        <authorList>
            <person name="Cleenwerck I."/>
            <person name="Cnockaert M."/>
            <person name="Borremans W."/>
            <person name="Wieme A.D."/>
            <person name="De Vuyst L."/>
            <person name="Vandamme P."/>
        </authorList>
    </citation>
    <scope>NUCLEOTIDE SEQUENCE</scope>
    <source>
        <strain evidence="5">R71697</strain>
    </source>
</reference>
<dbReference type="InterPro" id="IPR034746">
    <property type="entry name" value="POTRA"/>
</dbReference>
<accession>A0A9Q2IXQ7</accession>
<dbReference type="Proteomes" id="UP000661006">
    <property type="component" value="Unassembled WGS sequence"/>
</dbReference>
<evidence type="ECO:0000256" key="2">
    <source>
        <dbReference type="ARBA" id="ARBA00023136"/>
    </source>
</evidence>
<evidence type="ECO:0000313" key="5">
    <source>
        <dbReference type="EMBL" id="MBF0872042.1"/>
    </source>
</evidence>
<protein>
    <submittedName>
        <fullName evidence="5">FtsQ-type POTRA domain-containing protein</fullName>
    </submittedName>
</protein>
<keyword evidence="2" id="KW-0472">Membrane</keyword>
<dbReference type="Pfam" id="PF07244">
    <property type="entry name" value="POTRA"/>
    <property type="match status" value="2"/>
</dbReference>
<organism evidence="5 6">
    <name type="scientific">Gluconobacter japonicus</name>
    <dbReference type="NCBI Taxonomy" id="376620"/>
    <lineage>
        <taxon>Bacteria</taxon>
        <taxon>Pseudomonadati</taxon>
        <taxon>Pseudomonadota</taxon>
        <taxon>Alphaproteobacteria</taxon>
        <taxon>Acetobacterales</taxon>
        <taxon>Acetobacteraceae</taxon>
        <taxon>Gluconobacter</taxon>
    </lineage>
</organism>
<dbReference type="InterPro" id="IPR010827">
    <property type="entry name" value="BamA/TamA_POTRA"/>
</dbReference>
<evidence type="ECO:0000259" key="4">
    <source>
        <dbReference type="PROSITE" id="PS51779"/>
    </source>
</evidence>
<comment type="caution">
    <text evidence="5">The sequence shown here is derived from an EMBL/GenBank/DDBJ whole genome shotgun (WGS) entry which is preliminary data.</text>
</comment>
<dbReference type="EMBL" id="JABCQN010000011">
    <property type="protein sequence ID" value="MBF0872042.1"/>
    <property type="molecule type" value="Genomic_DNA"/>
</dbReference>
<dbReference type="RefSeq" id="WP_194258363.1">
    <property type="nucleotide sequence ID" value="NZ_JABCQN010000011.1"/>
</dbReference>
<gene>
    <name evidence="5" type="ORF">HKD32_14550</name>
</gene>
<proteinExistence type="predicted"/>
<dbReference type="Gene3D" id="3.10.20.310">
    <property type="entry name" value="membrane protein fhac"/>
    <property type="match status" value="2"/>
</dbReference>
<dbReference type="AlphaFoldDB" id="A0A9Q2IXQ7"/>
<feature type="domain" description="POTRA" evidence="4">
    <location>
        <begin position="131"/>
        <end position="208"/>
    </location>
</feature>
<reference evidence="5" key="1">
    <citation type="submission" date="2020-04" db="EMBL/GenBank/DDBJ databases">
        <authorList>
            <person name="Sombolestani A."/>
        </authorList>
    </citation>
    <scope>NUCLEOTIDE SEQUENCE</scope>
    <source>
        <strain evidence="5">R71697</strain>
    </source>
</reference>
<keyword evidence="3" id="KW-0732">Signal</keyword>
<name>A0A9Q2IXQ7_GLUJA</name>
<dbReference type="GeneID" id="81475913"/>
<evidence type="ECO:0000256" key="1">
    <source>
        <dbReference type="ARBA" id="ARBA00004370"/>
    </source>
</evidence>
<comment type="subcellular location">
    <subcellularLocation>
        <location evidence="1">Membrane</location>
    </subcellularLocation>
</comment>
<sequence length="215" mass="23092">MMFFRSMLKRAASGLGLGAILLVGSAAADTATPPAPPPVPAMDAPLQLGTVSVQGNKSVPSEDILKTFGYQSGQSVTRAQLSAAQKRVADLYQSRGIGTDLGEQMHIFADKVDVKLVLREEVPRKGEARKLILDKVAFDGNSSVPTPALAAATHLQEGATISDETLAADEAAIQKVYHEKKLGAEIQPQVVYPNHDNHLVLVWQIKEREGERAPY</sequence>
<feature type="chain" id="PRO_5040274702" evidence="3">
    <location>
        <begin position="29"/>
        <end position="215"/>
    </location>
</feature>
<evidence type="ECO:0000313" key="6">
    <source>
        <dbReference type="Proteomes" id="UP000661006"/>
    </source>
</evidence>
<feature type="signal peptide" evidence="3">
    <location>
        <begin position="1"/>
        <end position="28"/>
    </location>
</feature>
<dbReference type="PROSITE" id="PS51779">
    <property type="entry name" value="POTRA"/>
    <property type="match status" value="1"/>
</dbReference>
<dbReference type="GO" id="GO:0019867">
    <property type="term" value="C:outer membrane"/>
    <property type="evidence" value="ECO:0007669"/>
    <property type="project" value="InterPro"/>
</dbReference>
<evidence type="ECO:0000256" key="3">
    <source>
        <dbReference type="SAM" id="SignalP"/>
    </source>
</evidence>